<reference evidence="2 3" key="1">
    <citation type="submission" date="2020-07" db="EMBL/GenBank/DDBJ databases">
        <title>Gai3-2, isolated from salt lake.</title>
        <authorList>
            <person name="Cui H."/>
            <person name="Shi X."/>
        </authorList>
    </citation>
    <scope>NUCLEOTIDE SEQUENCE [LARGE SCALE GENOMIC DNA]</scope>
    <source>
        <strain evidence="2 3">Gai3-2</strain>
        <plasmid evidence="2 3">unnamed2</plasmid>
    </source>
</reference>
<feature type="region of interest" description="Disordered" evidence="1">
    <location>
        <begin position="1"/>
        <end position="24"/>
    </location>
</feature>
<evidence type="ECO:0000313" key="3">
    <source>
        <dbReference type="Proteomes" id="UP000509750"/>
    </source>
</evidence>
<accession>A0A7D5GPM6</accession>
<organism evidence="2 3">
    <name type="scientific">Halorarum halophilum</name>
    <dbReference type="NCBI Taxonomy" id="2743090"/>
    <lineage>
        <taxon>Archaea</taxon>
        <taxon>Methanobacteriati</taxon>
        <taxon>Methanobacteriota</taxon>
        <taxon>Stenosarchaea group</taxon>
        <taxon>Halobacteria</taxon>
        <taxon>Halobacteriales</taxon>
        <taxon>Haloferacaceae</taxon>
        <taxon>Halorarum</taxon>
    </lineage>
</organism>
<dbReference type="RefSeq" id="WP_179171478.1">
    <property type="nucleotide sequence ID" value="NZ_CP058531.1"/>
</dbReference>
<dbReference type="AlphaFoldDB" id="A0A7D5GPM6"/>
<dbReference type="Proteomes" id="UP000509750">
    <property type="component" value="Plasmid unnamed2"/>
</dbReference>
<dbReference type="KEGG" id="halg:HUG10_20055"/>
<evidence type="ECO:0000256" key="1">
    <source>
        <dbReference type="SAM" id="MobiDB-lite"/>
    </source>
</evidence>
<evidence type="ECO:0000313" key="2">
    <source>
        <dbReference type="EMBL" id="QLG29904.1"/>
    </source>
</evidence>
<dbReference type="EMBL" id="CP058531">
    <property type="protein sequence ID" value="QLG29904.1"/>
    <property type="molecule type" value="Genomic_DNA"/>
</dbReference>
<sequence length="133" mass="15262">MDGLNPQRRANLPPGYDEEDPYEDQDLESYPAWWRRNVAEFRAYGLRPYRPARFEDGAFTAAVVGELEAELGIEVRLRTVDPGVDRAWEVWVNGAFLERIDKRRDGGGYSEFGMESEAFRELVRSSVDVDGSR</sequence>
<keyword evidence="3" id="KW-1185">Reference proteome</keyword>
<keyword evidence="2" id="KW-0614">Plasmid</keyword>
<proteinExistence type="predicted"/>
<protein>
    <submittedName>
        <fullName evidence="2">Uncharacterized protein</fullName>
    </submittedName>
</protein>
<dbReference type="OrthoDB" id="325754at2157"/>
<gene>
    <name evidence="2" type="ORF">HUG10_20055</name>
</gene>
<name>A0A7D5GPM6_9EURY</name>
<geneLocation type="plasmid" evidence="2 3">
    <name>unnamed2</name>
</geneLocation>
<dbReference type="GeneID" id="56031178"/>